<feature type="modified residue" description="N6-(pyridoxal phosphate)lysine" evidence="3">
    <location>
        <position position="199"/>
    </location>
</feature>
<evidence type="ECO:0000256" key="3">
    <source>
        <dbReference type="PIRSR" id="PIRSR001434-2"/>
    </source>
</evidence>
<dbReference type="GO" id="GO:0019346">
    <property type="term" value="P:transsulfuration"/>
    <property type="evidence" value="ECO:0007669"/>
    <property type="project" value="InterPro"/>
</dbReference>
<dbReference type="EC" id="2.5.1.48" evidence="5"/>
<dbReference type="InterPro" id="IPR015424">
    <property type="entry name" value="PyrdxlP-dep_Trfase"/>
</dbReference>
<reference evidence="5 6" key="1">
    <citation type="submission" date="2019-01" db="EMBL/GenBank/DDBJ databases">
        <authorList>
            <person name="Chen W.-M."/>
        </authorList>
    </citation>
    <scope>NUCLEOTIDE SEQUENCE [LARGE SCALE GENOMIC DNA]</scope>
    <source>
        <strain evidence="5 6">KYPC3</strain>
    </source>
</reference>
<evidence type="ECO:0000313" key="6">
    <source>
        <dbReference type="Proteomes" id="UP000283077"/>
    </source>
</evidence>
<keyword evidence="5" id="KW-0808">Transferase</keyword>
<dbReference type="SUPFAM" id="SSF53383">
    <property type="entry name" value="PLP-dependent transferases"/>
    <property type="match status" value="1"/>
</dbReference>
<dbReference type="Pfam" id="PF01053">
    <property type="entry name" value="Cys_Met_Meta_PP"/>
    <property type="match status" value="1"/>
</dbReference>
<dbReference type="CDD" id="cd00614">
    <property type="entry name" value="CGS_like"/>
    <property type="match status" value="1"/>
</dbReference>
<dbReference type="InterPro" id="IPR015422">
    <property type="entry name" value="PyrdxlP-dep_Trfase_small"/>
</dbReference>
<organism evidence="5 6">
    <name type="scientific">Rheinheimera riviphila</name>
    <dbReference type="NCBI Taxonomy" id="1834037"/>
    <lineage>
        <taxon>Bacteria</taxon>
        <taxon>Pseudomonadati</taxon>
        <taxon>Pseudomonadota</taxon>
        <taxon>Gammaproteobacteria</taxon>
        <taxon>Chromatiales</taxon>
        <taxon>Chromatiaceae</taxon>
        <taxon>Rheinheimera</taxon>
    </lineage>
</organism>
<evidence type="ECO:0000313" key="5">
    <source>
        <dbReference type="EMBL" id="RVU40336.1"/>
    </source>
</evidence>
<comment type="cofactor">
    <cofactor evidence="1 4">
        <name>pyridoxal 5'-phosphate</name>
        <dbReference type="ChEBI" id="CHEBI:597326"/>
    </cofactor>
</comment>
<dbReference type="GO" id="GO:0030170">
    <property type="term" value="F:pyridoxal phosphate binding"/>
    <property type="evidence" value="ECO:0007669"/>
    <property type="project" value="InterPro"/>
</dbReference>
<dbReference type="Gene3D" id="3.90.1150.10">
    <property type="entry name" value="Aspartate Aminotransferase, domain 1"/>
    <property type="match status" value="1"/>
</dbReference>
<dbReference type="InterPro" id="IPR015421">
    <property type="entry name" value="PyrdxlP-dep_Trfase_major"/>
</dbReference>
<dbReference type="InterPro" id="IPR000277">
    <property type="entry name" value="Cys/Met-Metab_PyrdxlP-dep_enz"/>
</dbReference>
<evidence type="ECO:0000256" key="2">
    <source>
        <dbReference type="ARBA" id="ARBA00022898"/>
    </source>
</evidence>
<dbReference type="Proteomes" id="UP000283077">
    <property type="component" value="Unassembled WGS sequence"/>
</dbReference>
<dbReference type="EMBL" id="SACS01000005">
    <property type="protein sequence ID" value="RVU40336.1"/>
    <property type="molecule type" value="Genomic_DNA"/>
</dbReference>
<keyword evidence="2 3" id="KW-0663">Pyridoxal phosphate</keyword>
<dbReference type="InterPro" id="IPR011821">
    <property type="entry name" value="O_succ_thio_ly"/>
</dbReference>
<dbReference type="GO" id="GO:0005737">
    <property type="term" value="C:cytoplasm"/>
    <property type="evidence" value="ECO:0007669"/>
    <property type="project" value="TreeGrafter"/>
</dbReference>
<comment type="similarity">
    <text evidence="4">Belongs to the trans-sulfuration enzymes family.</text>
</comment>
<dbReference type="GO" id="GO:0019343">
    <property type="term" value="P:cysteine biosynthetic process via cystathionine"/>
    <property type="evidence" value="ECO:0007669"/>
    <property type="project" value="TreeGrafter"/>
</dbReference>
<sequence length="443" mass="47461">MSTRHSATITARAGIAQDPAYGSVTPPLYLTSTYELKAFKQPGKYDYSRSNNPTRDLLGDALAELEGGAKGLVTSTGMSACVLALQLLTPADTLVIPHDCYGGSYRLFVNLANRKQAFKVVIVNFQQDNWAELVANAKPKMIWLETPSNPLLQITDIKAVCELAKTLAALVVVDNTFLSPVLQQPLQLGADIVVHSTTKYLNGHSDIVGGALITKDQATGDELKWWANCLGLTGGAFDAHLVLRGIRTLLPRMRAHLENTTLIVDFLQQQKLVAKTYYPGLKDHPGHAIAKAQQNGFGAMVSFDLAADEAYLPVFFNALQCFTLAQSLGGIESLICHPGTMTHASMDAAAQKAAGMGPTLIRLSVGIEDSRDLLADLAQAFAAVEQAMLADDVKPVSTAPEAVAPAATFVQEATRAPATSNKVATDAQSQQEFRLNPALAAFW</sequence>
<keyword evidence="6" id="KW-1185">Reference proteome</keyword>
<dbReference type="NCBIfam" id="TIGR02080">
    <property type="entry name" value="O_succ_thio_ly"/>
    <property type="match status" value="1"/>
</dbReference>
<dbReference type="PANTHER" id="PTHR11808">
    <property type="entry name" value="TRANS-SULFURATION ENZYME FAMILY MEMBER"/>
    <property type="match status" value="1"/>
</dbReference>
<dbReference type="PROSITE" id="PS00868">
    <property type="entry name" value="CYS_MET_METAB_PP"/>
    <property type="match status" value="1"/>
</dbReference>
<accession>A0A437R0M8</accession>
<dbReference type="FunFam" id="3.40.640.10:FF:000046">
    <property type="entry name" value="Cystathionine gamma-lyase"/>
    <property type="match status" value="1"/>
</dbReference>
<evidence type="ECO:0000256" key="4">
    <source>
        <dbReference type="RuleBase" id="RU362118"/>
    </source>
</evidence>
<dbReference type="GO" id="GO:0004123">
    <property type="term" value="F:cystathionine gamma-lyase activity"/>
    <property type="evidence" value="ECO:0007669"/>
    <property type="project" value="TreeGrafter"/>
</dbReference>
<dbReference type="PANTHER" id="PTHR11808:SF75">
    <property type="entry name" value="CYSTATHIONINE GAMMA-SYNTHASE"/>
    <property type="match status" value="1"/>
</dbReference>
<dbReference type="OrthoDB" id="9805807at2"/>
<comment type="caution">
    <text evidence="5">The sequence shown here is derived from an EMBL/GenBank/DDBJ whole genome shotgun (WGS) entry which is preliminary data.</text>
</comment>
<dbReference type="InterPro" id="IPR054542">
    <property type="entry name" value="Cys_met_metab_PP"/>
</dbReference>
<name>A0A437R0M8_9GAMM</name>
<dbReference type="Gene3D" id="3.40.640.10">
    <property type="entry name" value="Type I PLP-dependent aspartate aminotransferase-like (Major domain)"/>
    <property type="match status" value="1"/>
</dbReference>
<dbReference type="GO" id="GO:0003962">
    <property type="term" value="F:cystathionine gamma-synthase activity"/>
    <property type="evidence" value="ECO:0007669"/>
    <property type="project" value="UniProtKB-EC"/>
</dbReference>
<protein>
    <submittedName>
        <fullName evidence="5">Cystathionine gamma-synthase</fullName>
        <ecNumber evidence="5">2.5.1.48</ecNumber>
    </submittedName>
</protein>
<dbReference type="RefSeq" id="WP_127698316.1">
    <property type="nucleotide sequence ID" value="NZ_SACS01000005.1"/>
</dbReference>
<gene>
    <name evidence="5" type="primary">metB</name>
    <name evidence="5" type="ORF">EOE67_07000</name>
</gene>
<proteinExistence type="inferred from homology"/>
<dbReference type="AlphaFoldDB" id="A0A437R0M8"/>
<dbReference type="PIRSF" id="PIRSF001434">
    <property type="entry name" value="CGS"/>
    <property type="match status" value="1"/>
</dbReference>
<evidence type="ECO:0000256" key="1">
    <source>
        <dbReference type="ARBA" id="ARBA00001933"/>
    </source>
</evidence>